<organism evidence="3 4">
    <name type="scientific">Mycena albidolilacea</name>
    <dbReference type="NCBI Taxonomy" id="1033008"/>
    <lineage>
        <taxon>Eukaryota</taxon>
        <taxon>Fungi</taxon>
        <taxon>Dikarya</taxon>
        <taxon>Basidiomycota</taxon>
        <taxon>Agaricomycotina</taxon>
        <taxon>Agaricomycetes</taxon>
        <taxon>Agaricomycetidae</taxon>
        <taxon>Agaricales</taxon>
        <taxon>Marasmiineae</taxon>
        <taxon>Mycenaceae</taxon>
        <taxon>Mycena</taxon>
    </lineage>
</organism>
<protein>
    <recommendedName>
        <fullName evidence="5">Integrase</fullName>
    </recommendedName>
</protein>
<evidence type="ECO:0000256" key="1">
    <source>
        <dbReference type="ARBA" id="ARBA00023172"/>
    </source>
</evidence>
<name>A0AAD7F5S1_9AGAR</name>
<keyword evidence="1" id="KW-0233">DNA recombination</keyword>
<dbReference type="InterPro" id="IPR013762">
    <property type="entry name" value="Integrase-like_cat_sf"/>
</dbReference>
<dbReference type="GO" id="GO:0006310">
    <property type="term" value="P:DNA recombination"/>
    <property type="evidence" value="ECO:0007669"/>
    <property type="project" value="UniProtKB-KW"/>
</dbReference>
<dbReference type="EMBL" id="JARIHO010000002">
    <property type="protein sequence ID" value="KAJ7366950.1"/>
    <property type="molecule type" value="Genomic_DNA"/>
</dbReference>
<feature type="region of interest" description="Disordered" evidence="2">
    <location>
        <begin position="1"/>
        <end position="26"/>
    </location>
</feature>
<dbReference type="SUPFAM" id="SSF56349">
    <property type="entry name" value="DNA breaking-rejoining enzymes"/>
    <property type="match status" value="1"/>
</dbReference>
<proteinExistence type="predicted"/>
<dbReference type="Gene3D" id="1.10.443.10">
    <property type="entry name" value="Intergrase catalytic core"/>
    <property type="match status" value="1"/>
</dbReference>
<dbReference type="Proteomes" id="UP001218218">
    <property type="component" value="Unassembled WGS sequence"/>
</dbReference>
<dbReference type="GO" id="GO:0003677">
    <property type="term" value="F:DNA binding"/>
    <property type="evidence" value="ECO:0007669"/>
    <property type="project" value="InterPro"/>
</dbReference>
<evidence type="ECO:0000313" key="3">
    <source>
        <dbReference type="EMBL" id="KAJ7366950.1"/>
    </source>
</evidence>
<comment type="caution">
    <text evidence="3">The sequence shown here is derived from an EMBL/GenBank/DDBJ whole genome shotgun (WGS) entry which is preliminary data.</text>
</comment>
<dbReference type="InterPro" id="IPR011010">
    <property type="entry name" value="DNA_brk_join_enz"/>
</dbReference>
<evidence type="ECO:0000313" key="4">
    <source>
        <dbReference type="Proteomes" id="UP001218218"/>
    </source>
</evidence>
<accession>A0AAD7F5S1</accession>
<evidence type="ECO:0000256" key="2">
    <source>
        <dbReference type="SAM" id="MobiDB-lite"/>
    </source>
</evidence>
<gene>
    <name evidence="3" type="ORF">DFH08DRAFT_764524</name>
</gene>
<dbReference type="GO" id="GO:0015074">
    <property type="term" value="P:DNA integration"/>
    <property type="evidence" value="ECO:0007669"/>
    <property type="project" value="InterPro"/>
</dbReference>
<keyword evidence="4" id="KW-1185">Reference proteome</keyword>
<sequence length="683" mass="76061">MPKAATAPKTRSGGKKAGGKKAATGTADVLKQKKTALQEEFGKAQNTRDAYKGYLARGIAIVKDVAAERMRLEKEEPGALPDRDIIDVKLLATALQGPPNKHSVYALSLYLTQKCVEEGFGKSTADGIHGAFANYWDNLPDSGGKYAGQYSFDEETGKVLGNPARAAEIQSFMKCIKNKARAKGAAATRHHAEATTIEDIRAMMQWSGSECPNEKLENAPKTQEELELMIKHSQTRAFLSSGYTLWTRNFETCQIQMHDIGDRTGPSPYYLPFLHVFLDNRKGWQQKQGYDGPLKSEFYFSLRNSYEIYEQKETPEIDMYNHVHRWLRLYRRLLKRDLEGTDYLFPYVSSNGMIHPKRPMTHDTAQDLINEFAAAALIDKFFTTHCLRRGGSQYRFMFAPLGKRWSLTIIRWWGGWAEGEHVDTLMRYLLDSLQSYESGHGDALYPFRTEPDKSFMGEHNLLQAATKAELNSLGHTILTRLDGMTASNASPAVSLPSMDTISAVLSALGTSVSSLSSGGGETTIADLGKFVMNHNSERLPAVANRDGSHDGQMTAMSESGSGHGSAATNWSDSNIIPVANAIIPKLGKSNMAWKRAIEQWYDGDPANGLTTALKDWPAEWHTGETMRLKNGTLYSNRKLIAEEYKSVGLDDDTFKQRYPEHTNVTKLLAAIRKRNGLVRRSSD</sequence>
<reference evidence="3" key="1">
    <citation type="submission" date="2023-03" db="EMBL/GenBank/DDBJ databases">
        <title>Massive genome expansion in bonnet fungi (Mycena s.s.) driven by repeated elements and novel gene families across ecological guilds.</title>
        <authorList>
            <consortium name="Lawrence Berkeley National Laboratory"/>
            <person name="Harder C.B."/>
            <person name="Miyauchi S."/>
            <person name="Viragh M."/>
            <person name="Kuo A."/>
            <person name="Thoen E."/>
            <person name="Andreopoulos B."/>
            <person name="Lu D."/>
            <person name="Skrede I."/>
            <person name="Drula E."/>
            <person name="Henrissat B."/>
            <person name="Morin E."/>
            <person name="Kohler A."/>
            <person name="Barry K."/>
            <person name="LaButti K."/>
            <person name="Morin E."/>
            <person name="Salamov A."/>
            <person name="Lipzen A."/>
            <person name="Mereny Z."/>
            <person name="Hegedus B."/>
            <person name="Baldrian P."/>
            <person name="Stursova M."/>
            <person name="Weitz H."/>
            <person name="Taylor A."/>
            <person name="Grigoriev I.V."/>
            <person name="Nagy L.G."/>
            <person name="Martin F."/>
            <person name="Kauserud H."/>
        </authorList>
    </citation>
    <scope>NUCLEOTIDE SEQUENCE</scope>
    <source>
        <strain evidence="3">CBHHK002</strain>
    </source>
</reference>
<feature type="region of interest" description="Disordered" evidence="2">
    <location>
        <begin position="545"/>
        <end position="568"/>
    </location>
</feature>
<dbReference type="AlphaFoldDB" id="A0AAD7F5S1"/>
<feature type="compositionally biased region" description="Polar residues" evidence="2">
    <location>
        <begin position="554"/>
        <end position="568"/>
    </location>
</feature>
<evidence type="ECO:0008006" key="5">
    <source>
        <dbReference type="Google" id="ProtNLM"/>
    </source>
</evidence>